<dbReference type="CDD" id="cd04301">
    <property type="entry name" value="NAT_SF"/>
    <property type="match status" value="1"/>
</dbReference>
<dbReference type="Gene3D" id="3.40.630.30">
    <property type="match status" value="1"/>
</dbReference>
<keyword evidence="1" id="KW-0808">Transferase</keyword>
<organism evidence="5 6">
    <name type="scientific">Pyxidicoccus parkwayensis</name>
    <dbReference type="NCBI Taxonomy" id="2813578"/>
    <lineage>
        <taxon>Bacteria</taxon>
        <taxon>Pseudomonadati</taxon>
        <taxon>Myxococcota</taxon>
        <taxon>Myxococcia</taxon>
        <taxon>Myxococcales</taxon>
        <taxon>Cystobacterineae</taxon>
        <taxon>Myxococcaceae</taxon>
        <taxon>Pyxidicoccus</taxon>
    </lineage>
</organism>
<evidence type="ECO:0000256" key="1">
    <source>
        <dbReference type="ARBA" id="ARBA00022679"/>
    </source>
</evidence>
<dbReference type="PROSITE" id="PS51186">
    <property type="entry name" value="GNAT"/>
    <property type="match status" value="1"/>
</dbReference>
<name>A0ABX7NM95_9BACT</name>
<dbReference type="PANTHER" id="PTHR43877">
    <property type="entry name" value="AMINOALKYLPHOSPHONATE N-ACETYLTRANSFERASE-RELATED-RELATED"/>
    <property type="match status" value="1"/>
</dbReference>
<gene>
    <name evidence="5" type="ORF">JY651_25125</name>
</gene>
<dbReference type="Pfam" id="PF00583">
    <property type="entry name" value="Acetyltransf_1"/>
    <property type="match status" value="1"/>
</dbReference>
<reference evidence="5 6" key="1">
    <citation type="submission" date="2021-02" db="EMBL/GenBank/DDBJ databases">
        <title>De Novo genome assembly of isolated myxobacteria.</title>
        <authorList>
            <person name="Stevens D.C."/>
        </authorList>
    </citation>
    <scope>NUCLEOTIDE SEQUENCE [LARGE SCALE GENOMIC DNA]</scope>
    <source>
        <strain evidence="6">SCPEA02</strain>
    </source>
</reference>
<dbReference type="InterPro" id="IPR050832">
    <property type="entry name" value="Bact_Acetyltransf"/>
</dbReference>
<evidence type="ECO:0000313" key="6">
    <source>
        <dbReference type="Proteomes" id="UP000662747"/>
    </source>
</evidence>
<feature type="domain" description="N-acetyltransferase" evidence="4">
    <location>
        <begin position="18"/>
        <end position="173"/>
    </location>
</feature>
<dbReference type="InterPro" id="IPR016181">
    <property type="entry name" value="Acyl_CoA_acyltransferase"/>
</dbReference>
<evidence type="ECO:0000256" key="2">
    <source>
        <dbReference type="ARBA" id="ARBA00023315"/>
    </source>
</evidence>
<dbReference type="Proteomes" id="UP000662747">
    <property type="component" value="Chromosome"/>
</dbReference>
<feature type="region of interest" description="Disordered" evidence="3">
    <location>
        <begin position="41"/>
        <end position="60"/>
    </location>
</feature>
<proteinExistence type="predicted"/>
<keyword evidence="2" id="KW-0012">Acyltransferase</keyword>
<protein>
    <submittedName>
        <fullName evidence="5">GNAT family N-acetyltransferase</fullName>
    </submittedName>
</protein>
<feature type="compositionally biased region" description="Basic and acidic residues" evidence="3">
    <location>
        <begin position="42"/>
        <end position="60"/>
    </location>
</feature>
<evidence type="ECO:0000259" key="4">
    <source>
        <dbReference type="PROSITE" id="PS51186"/>
    </source>
</evidence>
<evidence type="ECO:0000256" key="3">
    <source>
        <dbReference type="SAM" id="MobiDB-lite"/>
    </source>
</evidence>
<dbReference type="EMBL" id="CP071090">
    <property type="protein sequence ID" value="QSQ18652.1"/>
    <property type="molecule type" value="Genomic_DNA"/>
</dbReference>
<dbReference type="RefSeq" id="WP_206720243.1">
    <property type="nucleotide sequence ID" value="NZ_CP071090.1"/>
</dbReference>
<sequence length="173" mass="19417">MAPLFQAADLTAERVADADVDLFQPLLERCEDFYQRCYGRPARPDEAKQMPEERPPELGPEHGHLVALRDASGALVGILEGVSDFPSPGEWYLGLMLLAPEVRGHRRGEAVIHAYEDWLRGQGARLLRLGVAEPNPAALRFWTRVGFSEEKWVGPMEQGLLNYRVLRMSKPLA</sequence>
<evidence type="ECO:0000313" key="5">
    <source>
        <dbReference type="EMBL" id="QSQ18652.1"/>
    </source>
</evidence>
<dbReference type="InterPro" id="IPR000182">
    <property type="entry name" value="GNAT_dom"/>
</dbReference>
<keyword evidence="6" id="KW-1185">Reference proteome</keyword>
<accession>A0ABX7NM95</accession>
<dbReference type="SUPFAM" id="SSF55729">
    <property type="entry name" value="Acyl-CoA N-acyltransferases (Nat)"/>
    <property type="match status" value="1"/>
</dbReference>